<evidence type="ECO:0000256" key="8">
    <source>
        <dbReference type="SAM" id="MobiDB-lite"/>
    </source>
</evidence>
<feature type="domain" description="Rhodanese" evidence="9">
    <location>
        <begin position="185"/>
        <end position="303"/>
    </location>
</feature>
<protein>
    <recommendedName>
        <fullName evidence="3">ubiquitinyl hydrolase 1</fullName>
        <ecNumber evidence="3">3.4.19.12</ecNumber>
    </recommendedName>
</protein>
<dbReference type="Pfam" id="PF08969">
    <property type="entry name" value="USP8_dimer"/>
    <property type="match status" value="1"/>
</dbReference>
<evidence type="ECO:0000256" key="5">
    <source>
        <dbReference type="ARBA" id="ARBA00022786"/>
    </source>
</evidence>
<dbReference type="GO" id="GO:0016579">
    <property type="term" value="P:protein deubiquitination"/>
    <property type="evidence" value="ECO:0007669"/>
    <property type="project" value="InterPro"/>
</dbReference>
<keyword evidence="7" id="KW-0788">Thiol protease</keyword>
<gene>
    <name evidence="11" type="primary">DOA4_1</name>
    <name evidence="11" type="ORF">CU098_001869</name>
</gene>
<dbReference type="Pfam" id="PF00581">
    <property type="entry name" value="Rhodanese"/>
    <property type="match status" value="1"/>
</dbReference>
<dbReference type="OrthoDB" id="292964at2759"/>
<evidence type="ECO:0000256" key="7">
    <source>
        <dbReference type="ARBA" id="ARBA00022807"/>
    </source>
</evidence>
<dbReference type="GO" id="GO:0004843">
    <property type="term" value="F:cysteine-type deubiquitinase activity"/>
    <property type="evidence" value="ECO:0007669"/>
    <property type="project" value="UniProtKB-EC"/>
</dbReference>
<keyword evidence="4 11" id="KW-0645">Protease</keyword>
<dbReference type="Pfam" id="PF00443">
    <property type="entry name" value="UCH"/>
    <property type="match status" value="1"/>
</dbReference>
<dbReference type="InterPro" id="IPR036873">
    <property type="entry name" value="Rhodanese-like_dom_sf"/>
</dbReference>
<dbReference type="EC" id="3.4.19.12" evidence="3"/>
<proteinExistence type="inferred from homology"/>
<evidence type="ECO:0000256" key="3">
    <source>
        <dbReference type="ARBA" id="ARBA00012759"/>
    </source>
</evidence>
<feature type="region of interest" description="Disordered" evidence="8">
    <location>
        <begin position="384"/>
        <end position="403"/>
    </location>
</feature>
<evidence type="ECO:0000256" key="2">
    <source>
        <dbReference type="ARBA" id="ARBA00009085"/>
    </source>
</evidence>
<accession>A0A367KHR9</accession>
<dbReference type="AlphaFoldDB" id="A0A367KHR9"/>
<dbReference type="PROSITE" id="PS50235">
    <property type="entry name" value="USP_3"/>
    <property type="match status" value="1"/>
</dbReference>
<keyword evidence="12" id="KW-1185">Reference proteome</keyword>
<reference evidence="11 12" key="1">
    <citation type="journal article" date="2018" name="G3 (Bethesda)">
        <title>Phylogenetic and Phylogenomic Definition of Rhizopus Species.</title>
        <authorList>
            <person name="Gryganskyi A.P."/>
            <person name="Golan J."/>
            <person name="Dolatabadi S."/>
            <person name="Mondo S."/>
            <person name="Robb S."/>
            <person name="Idnurm A."/>
            <person name="Muszewska A."/>
            <person name="Steczkiewicz K."/>
            <person name="Masonjones S."/>
            <person name="Liao H.L."/>
            <person name="Gajdeczka M.T."/>
            <person name="Anike F."/>
            <person name="Vuek A."/>
            <person name="Anishchenko I.M."/>
            <person name="Voigt K."/>
            <person name="de Hoog G.S."/>
            <person name="Smith M.E."/>
            <person name="Heitman J."/>
            <person name="Vilgalys R."/>
            <person name="Stajich J.E."/>
        </authorList>
    </citation>
    <scope>NUCLEOTIDE SEQUENCE [LARGE SCALE GENOMIC DNA]</scope>
    <source>
        <strain evidence="11 12">LSU 92-RS-03</strain>
    </source>
</reference>
<evidence type="ECO:0000313" key="11">
    <source>
        <dbReference type="EMBL" id="RCI01699.1"/>
    </source>
</evidence>
<dbReference type="Gene3D" id="3.40.250.10">
    <property type="entry name" value="Rhodanese-like domain"/>
    <property type="match status" value="1"/>
</dbReference>
<organism evidence="11 12">
    <name type="scientific">Rhizopus stolonifer</name>
    <name type="common">Rhizopus nigricans</name>
    <dbReference type="NCBI Taxonomy" id="4846"/>
    <lineage>
        <taxon>Eukaryota</taxon>
        <taxon>Fungi</taxon>
        <taxon>Fungi incertae sedis</taxon>
        <taxon>Mucoromycota</taxon>
        <taxon>Mucoromycotina</taxon>
        <taxon>Mucoromycetes</taxon>
        <taxon>Mucorales</taxon>
        <taxon>Mucorineae</taxon>
        <taxon>Rhizopodaceae</taxon>
        <taxon>Rhizopus</taxon>
    </lineage>
</organism>
<dbReference type="GO" id="GO:0006508">
    <property type="term" value="P:proteolysis"/>
    <property type="evidence" value="ECO:0007669"/>
    <property type="project" value="UniProtKB-KW"/>
</dbReference>
<dbReference type="InterPro" id="IPR028889">
    <property type="entry name" value="USP"/>
</dbReference>
<evidence type="ECO:0000256" key="4">
    <source>
        <dbReference type="ARBA" id="ARBA00022670"/>
    </source>
</evidence>
<evidence type="ECO:0000259" key="9">
    <source>
        <dbReference type="PROSITE" id="PS50206"/>
    </source>
</evidence>
<evidence type="ECO:0000313" key="12">
    <source>
        <dbReference type="Proteomes" id="UP000253551"/>
    </source>
</evidence>
<keyword evidence="6" id="KW-0378">Hydrolase</keyword>
<dbReference type="InterPro" id="IPR015063">
    <property type="entry name" value="USP8_dimer"/>
</dbReference>
<dbReference type="InterPro" id="IPR050185">
    <property type="entry name" value="Ub_carboxyl-term_hydrolase"/>
</dbReference>
<evidence type="ECO:0000259" key="10">
    <source>
        <dbReference type="PROSITE" id="PS50235"/>
    </source>
</evidence>
<dbReference type="Proteomes" id="UP000253551">
    <property type="component" value="Unassembled WGS sequence"/>
</dbReference>
<dbReference type="EMBL" id="PJQM01001704">
    <property type="protein sequence ID" value="RCI01699.1"/>
    <property type="molecule type" value="Genomic_DNA"/>
</dbReference>
<evidence type="ECO:0000256" key="6">
    <source>
        <dbReference type="ARBA" id="ARBA00022801"/>
    </source>
</evidence>
<evidence type="ECO:0000256" key="1">
    <source>
        <dbReference type="ARBA" id="ARBA00000707"/>
    </source>
</evidence>
<dbReference type="STRING" id="4846.A0A367KHR9"/>
<comment type="catalytic activity">
    <reaction evidence="1">
        <text>Thiol-dependent hydrolysis of ester, thioester, amide, peptide and isopeptide bonds formed by the C-terminal Gly of ubiquitin (a 76-residue protein attached to proteins as an intracellular targeting signal).</text>
        <dbReference type="EC" id="3.4.19.12"/>
    </reaction>
</comment>
<dbReference type="PANTHER" id="PTHR21646">
    <property type="entry name" value="UBIQUITIN CARBOXYL-TERMINAL HYDROLASE"/>
    <property type="match status" value="1"/>
</dbReference>
<dbReference type="Gene3D" id="3.90.70.10">
    <property type="entry name" value="Cysteine proteinases"/>
    <property type="match status" value="1"/>
</dbReference>
<name>A0A367KHR9_RHIST</name>
<comment type="caution">
    <text evidence="11">The sequence shown here is derived from an EMBL/GenBank/DDBJ whole genome shotgun (WGS) entry which is preliminary data.</text>
</comment>
<dbReference type="SUPFAM" id="SSF54001">
    <property type="entry name" value="Cysteine proteinases"/>
    <property type="match status" value="1"/>
</dbReference>
<dbReference type="CDD" id="cd02674">
    <property type="entry name" value="Peptidase_C19R"/>
    <property type="match status" value="1"/>
</dbReference>
<dbReference type="InterPro" id="IPR001394">
    <property type="entry name" value="Peptidase_C19_UCH"/>
</dbReference>
<keyword evidence="5" id="KW-0833">Ubl conjugation pathway</keyword>
<dbReference type="SUPFAM" id="SSF52821">
    <property type="entry name" value="Rhodanese/Cell cycle control phosphatase"/>
    <property type="match status" value="1"/>
</dbReference>
<dbReference type="InterPro" id="IPR018200">
    <property type="entry name" value="USP_CS"/>
</dbReference>
<dbReference type="PANTHER" id="PTHR21646:SF95">
    <property type="entry name" value="UBIQUITIN CARBOXYL-TERMINAL HYDROLASE 4-RELATED"/>
    <property type="match status" value="1"/>
</dbReference>
<comment type="similarity">
    <text evidence="2">Belongs to the peptidase C19 family.</text>
</comment>
<dbReference type="Gene3D" id="1.20.58.80">
    <property type="entry name" value="Phosphotransferase system, lactose/cellobiose-type IIA subunit"/>
    <property type="match status" value="1"/>
</dbReference>
<sequence length="756" mass="87492">MSAQLTYHIPGQQRSFTTIGELRQHAHVDKSDTESYSVKSWINAAIQVYEKGDYAMRFNDLENAYINYFRGCSIMTEIVKLHSNYHEIRLDPLYLRLKKRTNEEIFVLLNDLALKIQARYATKQYPYASYAYRPSHDPRNFPHYTLSDIPYSPSQKAPSWTNNQFPNKSTVEPIELANWITTKRNPPSILVVDLRPREAFKNGCIKHSWIMQIDPLVLQTECTMVTVQESLRQHPRTEQAFFQELNQFDLIVFYDQNSKTMESAYNPPKYFAKLLYTQSLRWPPMMLAGGFDAWVTKIGERGVYRFLKEKKAWFRNSNSSNSSTQSDNDHHSLYDYVRKKQANIHQQDHMNPIIKPEPLPTAPRKESLTTRYPELVSPTTEVPTALMSPQQPPQQSQNVTPLPPSYPKLHRRRTFIDNPFNGFTTTTSKLYDILDVQHINRQNKAGSGGILVESFAGLVRVMWSESYRFVSPMTFREAFVRVAPRFNGHDQQDSQEFLMVLLDGLHEDLNEHGANNRITPASAKLMQNEKQFEKLPDWQASAISWELYLSKNSSIIVSLFQGQYRSRLTCLSCKQTSTTYNAFMSLSLPIPAKKLRLSSATLYQCLDYFVKEETLEKEDAWKCPNCQKKRKASKQLILTKLPDILLIHLKRFSMDGLFRNKLDTFVKCPTRSLDLSEYVTSPMTPSSQDRSACVYDLYAVSNHYGSLNGGHYTACVRDGYKDKWTYFDDSKVSICDESKVITKAAYNLFYVRSKVK</sequence>
<dbReference type="InterPro" id="IPR038765">
    <property type="entry name" value="Papain-like_cys_pep_sf"/>
</dbReference>
<dbReference type="InterPro" id="IPR001763">
    <property type="entry name" value="Rhodanese-like_dom"/>
</dbReference>
<dbReference type="PROSITE" id="PS00973">
    <property type="entry name" value="USP_2"/>
    <property type="match status" value="1"/>
</dbReference>
<dbReference type="PROSITE" id="PS50206">
    <property type="entry name" value="RHODANESE_3"/>
    <property type="match status" value="1"/>
</dbReference>
<feature type="domain" description="USP" evidence="10">
    <location>
        <begin position="414"/>
        <end position="753"/>
    </location>
</feature>